<evidence type="ECO:0000313" key="5">
    <source>
        <dbReference type="Proteomes" id="UP001138768"/>
    </source>
</evidence>
<proteinExistence type="inferred from homology"/>
<reference evidence="4 5" key="1">
    <citation type="journal article" date="2020" name="Microorganisms">
        <title>Osmotic Adaptation and Compatible Solute Biosynthesis of Phototrophic Bacteria as Revealed from Genome Analyses.</title>
        <authorList>
            <person name="Imhoff J.F."/>
            <person name="Rahn T."/>
            <person name="Kunzel S."/>
            <person name="Keller A."/>
            <person name="Neulinger S.C."/>
        </authorList>
    </citation>
    <scope>NUCLEOTIDE SEQUENCE [LARGE SCALE GENOMIC DNA]</scope>
    <source>
        <strain evidence="4 5">DSM 25653</strain>
    </source>
</reference>
<dbReference type="HAMAP" id="MF_00003">
    <property type="entry name" value="RbfA"/>
    <property type="match status" value="1"/>
</dbReference>
<dbReference type="EMBL" id="NRRY01000061">
    <property type="protein sequence ID" value="MBK1621182.1"/>
    <property type="molecule type" value="Genomic_DNA"/>
</dbReference>
<evidence type="ECO:0000256" key="1">
    <source>
        <dbReference type="ARBA" id="ARBA00022517"/>
    </source>
</evidence>
<dbReference type="NCBIfam" id="TIGR00082">
    <property type="entry name" value="rbfA"/>
    <property type="match status" value="1"/>
</dbReference>
<dbReference type="InterPro" id="IPR015946">
    <property type="entry name" value="KH_dom-like_a/b"/>
</dbReference>
<dbReference type="AlphaFoldDB" id="A0A9X1B6W7"/>
<dbReference type="Gene3D" id="3.30.300.20">
    <property type="match status" value="1"/>
</dbReference>
<dbReference type="SUPFAM" id="SSF89919">
    <property type="entry name" value="Ribosome-binding factor A, RbfA"/>
    <property type="match status" value="1"/>
</dbReference>
<dbReference type="InterPro" id="IPR023799">
    <property type="entry name" value="RbfA_dom_sf"/>
</dbReference>
<dbReference type="GO" id="GO:0030490">
    <property type="term" value="P:maturation of SSU-rRNA"/>
    <property type="evidence" value="ECO:0007669"/>
    <property type="project" value="UniProtKB-UniRule"/>
</dbReference>
<gene>
    <name evidence="2 4" type="primary">rbfA</name>
    <name evidence="4" type="ORF">CKO42_22740</name>
</gene>
<dbReference type="PANTHER" id="PTHR33515:SF1">
    <property type="entry name" value="RIBOSOME-BINDING FACTOR A, CHLOROPLASTIC-RELATED"/>
    <property type="match status" value="1"/>
</dbReference>
<keyword evidence="1 2" id="KW-0690">Ribosome biogenesis</keyword>
<sequence length="153" mass="17214">MSRAPQRGFDRGERIGAALLRELTQLLRRAKDPRLGDITLHEVRVSRDLAHAKVYFTCFPADDGAKEQQRLLNGGLSSFLRYELSRTARLRTVPQLQFVHDESVIRGEQLSALIDEVVGQDAEHAEHARIESQINGGDDQHRDEAADASDTDR</sequence>
<dbReference type="Pfam" id="PF02033">
    <property type="entry name" value="RBFA"/>
    <property type="match status" value="1"/>
</dbReference>
<keyword evidence="5" id="KW-1185">Reference proteome</keyword>
<dbReference type="PROSITE" id="PS01319">
    <property type="entry name" value="RBFA"/>
    <property type="match status" value="1"/>
</dbReference>
<evidence type="ECO:0000256" key="2">
    <source>
        <dbReference type="HAMAP-Rule" id="MF_00003"/>
    </source>
</evidence>
<comment type="subcellular location">
    <subcellularLocation>
        <location evidence="2">Cytoplasm</location>
    </subcellularLocation>
</comment>
<name>A0A9X1B6W7_9GAMM</name>
<comment type="function">
    <text evidence="2">One of several proteins that assist in the late maturation steps of the functional core of the 30S ribosomal subunit. Associates with free 30S ribosomal subunits (but not with 30S subunits that are part of 70S ribosomes or polysomes). Required for efficient processing of 16S rRNA. May interact with the 5'-terminal helix region of 16S rRNA.</text>
</comment>
<comment type="subunit">
    <text evidence="2">Monomer. Binds 30S ribosomal subunits, but not 50S ribosomal subunits or 70S ribosomes.</text>
</comment>
<protein>
    <recommendedName>
        <fullName evidence="2">Ribosome-binding factor A</fullName>
    </recommendedName>
</protein>
<accession>A0A9X1B6W7</accession>
<evidence type="ECO:0000313" key="4">
    <source>
        <dbReference type="EMBL" id="MBK1621182.1"/>
    </source>
</evidence>
<evidence type="ECO:0000256" key="3">
    <source>
        <dbReference type="SAM" id="MobiDB-lite"/>
    </source>
</evidence>
<dbReference type="Proteomes" id="UP001138768">
    <property type="component" value="Unassembled WGS sequence"/>
</dbReference>
<feature type="region of interest" description="Disordered" evidence="3">
    <location>
        <begin position="124"/>
        <end position="153"/>
    </location>
</feature>
<dbReference type="GO" id="GO:0043024">
    <property type="term" value="F:ribosomal small subunit binding"/>
    <property type="evidence" value="ECO:0007669"/>
    <property type="project" value="TreeGrafter"/>
</dbReference>
<keyword evidence="2" id="KW-0963">Cytoplasm</keyword>
<comment type="similarity">
    <text evidence="2">Belongs to the RbfA family.</text>
</comment>
<dbReference type="PANTHER" id="PTHR33515">
    <property type="entry name" value="RIBOSOME-BINDING FACTOR A, CHLOROPLASTIC-RELATED"/>
    <property type="match status" value="1"/>
</dbReference>
<comment type="caution">
    <text evidence="4">The sequence shown here is derived from an EMBL/GenBank/DDBJ whole genome shotgun (WGS) entry which is preliminary data.</text>
</comment>
<organism evidence="4 5">
    <name type="scientific">Lamprobacter modestohalophilus</name>
    <dbReference type="NCBI Taxonomy" id="1064514"/>
    <lineage>
        <taxon>Bacteria</taxon>
        <taxon>Pseudomonadati</taxon>
        <taxon>Pseudomonadota</taxon>
        <taxon>Gammaproteobacteria</taxon>
        <taxon>Chromatiales</taxon>
        <taxon>Chromatiaceae</taxon>
        <taxon>Lamprobacter</taxon>
    </lineage>
</organism>
<feature type="compositionally biased region" description="Basic and acidic residues" evidence="3">
    <location>
        <begin position="138"/>
        <end position="153"/>
    </location>
</feature>
<dbReference type="InterPro" id="IPR020053">
    <property type="entry name" value="Ribosome-bd_factorA_CS"/>
</dbReference>
<dbReference type="GO" id="GO:0005829">
    <property type="term" value="C:cytosol"/>
    <property type="evidence" value="ECO:0007669"/>
    <property type="project" value="TreeGrafter"/>
</dbReference>
<dbReference type="InterPro" id="IPR000238">
    <property type="entry name" value="RbfA"/>
</dbReference>